<dbReference type="InterPro" id="IPR031311">
    <property type="entry name" value="CHIT_BIND_RR_consensus"/>
</dbReference>
<sequence>MFQLTLSFVLVALATSARLDTQYLPPFSRPFSGGNSFSGFGQPNIQIVRFDNNNNGDGTYNYAYSTANGISAQEQGFLKNTGSQNEAQVAQGSFSYTAPNGQQITVTYTADENGFHPQGAHLPTPPPIPEAILRSLDQNSGYSGDDGQYRPGNYNQGITTSASDNGLKMFQIVVILALVSFAAAARLDTQYLPPGKGGARGGGGGGGFSAGGSSSRGPQIPILRLESNNNGDGSYSYAYETGNGISADESGQLKNPGSQNEAQSAAGSFTYTAPDGQKISVSYTADENGFQPQGAHLPTPPPIPEAILKSIQQNQAGGGGQYNVPSGAGSLPLQSGSQDVGVGCVYNFVTQAVPVAKNPIRKEMASDTCLKILNFQFKSMAAQMDVHMRSPRLLRCWRVGKSNICSLVAYGIVWKSSDSFSKPSFEFSQGCQYHVVDEVDSDSEIDEAMTDTPPDIADEASAAKQDLLPKKSGDLYNIENVDHKVED</sequence>
<feature type="region of interest" description="Disordered" evidence="3">
    <location>
        <begin position="192"/>
        <end position="217"/>
    </location>
</feature>
<feature type="signal peptide" evidence="4">
    <location>
        <begin position="1"/>
        <end position="16"/>
    </location>
</feature>
<dbReference type="PROSITE" id="PS00233">
    <property type="entry name" value="CHIT_BIND_RR_1"/>
    <property type="match status" value="2"/>
</dbReference>
<dbReference type="Pfam" id="PF00379">
    <property type="entry name" value="Chitin_bind_4"/>
    <property type="match status" value="2"/>
</dbReference>
<keyword evidence="6" id="KW-1185">Reference proteome</keyword>
<dbReference type="PANTHER" id="PTHR10380:SF173">
    <property type="entry name" value="CUTICULAR PROTEIN 47EF, ISOFORM C-RELATED"/>
    <property type="match status" value="1"/>
</dbReference>
<dbReference type="EMBL" id="JABDTM020027661">
    <property type="protein sequence ID" value="KAH0810195.1"/>
    <property type="molecule type" value="Genomic_DNA"/>
</dbReference>
<keyword evidence="1 2" id="KW-0193">Cuticle</keyword>
<evidence type="ECO:0000313" key="5">
    <source>
        <dbReference type="EMBL" id="KAH0810195.1"/>
    </source>
</evidence>
<reference evidence="5" key="1">
    <citation type="journal article" date="2020" name="J Insects Food Feed">
        <title>The yellow mealworm (Tenebrio molitor) genome: a resource for the emerging insects as food and feed industry.</title>
        <authorList>
            <person name="Eriksson T."/>
            <person name="Andere A."/>
            <person name="Kelstrup H."/>
            <person name="Emery V."/>
            <person name="Picard C."/>
        </authorList>
    </citation>
    <scope>NUCLEOTIDE SEQUENCE</scope>
    <source>
        <strain evidence="5">Stoneville</strain>
        <tissue evidence="5">Whole head</tissue>
    </source>
</reference>
<proteinExistence type="predicted"/>
<feature type="compositionally biased region" description="Gly residues" evidence="3">
    <location>
        <begin position="195"/>
        <end position="210"/>
    </location>
</feature>
<evidence type="ECO:0000256" key="2">
    <source>
        <dbReference type="PROSITE-ProRule" id="PRU00497"/>
    </source>
</evidence>
<name>A0A8J6H8T9_TENMO</name>
<dbReference type="GO" id="GO:0008010">
    <property type="term" value="F:structural constituent of chitin-based larval cuticle"/>
    <property type="evidence" value="ECO:0007669"/>
    <property type="project" value="TreeGrafter"/>
</dbReference>
<evidence type="ECO:0000256" key="4">
    <source>
        <dbReference type="SAM" id="SignalP"/>
    </source>
</evidence>
<dbReference type="InterPro" id="IPR000618">
    <property type="entry name" value="Insect_cuticle"/>
</dbReference>
<accession>A0A8J6H8T9</accession>
<dbReference type="AlphaFoldDB" id="A0A8J6H8T9"/>
<dbReference type="GO" id="GO:0062129">
    <property type="term" value="C:chitin-based extracellular matrix"/>
    <property type="evidence" value="ECO:0007669"/>
    <property type="project" value="TreeGrafter"/>
</dbReference>
<feature type="chain" id="PRO_5035261564" evidence="4">
    <location>
        <begin position="17"/>
        <end position="487"/>
    </location>
</feature>
<gene>
    <name evidence="5" type="ORF">GEV33_012596</name>
</gene>
<dbReference type="PRINTS" id="PR00947">
    <property type="entry name" value="CUTICLE"/>
</dbReference>
<evidence type="ECO:0000256" key="3">
    <source>
        <dbReference type="SAM" id="MobiDB-lite"/>
    </source>
</evidence>
<comment type="caution">
    <text evidence="5">The sequence shown here is derived from an EMBL/GenBank/DDBJ whole genome shotgun (WGS) entry which is preliminary data.</text>
</comment>
<evidence type="ECO:0000313" key="6">
    <source>
        <dbReference type="Proteomes" id="UP000719412"/>
    </source>
</evidence>
<keyword evidence="4" id="KW-0732">Signal</keyword>
<feature type="region of interest" description="Disordered" evidence="3">
    <location>
        <begin position="443"/>
        <end position="463"/>
    </location>
</feature>
<dbReference type="InterPro" id="IPR050468">
    <property type="entry name" value="Cuticle_Struct_Prot"/>
</dbReference>
<reference evidence="5" key="2">
    <citation type="submission" date="2021-08" db="EMBL/GenBank/DDBJ databases">
        <authorList>
            <person name="Eriksson T."/>
        </authorList>
    </citation>
    <scope>NUCLEOTIDE SEQUENCE</scope>
    <source>
        <strain evidence="5">Stoneville</strain>
        <tissue evidence="5">Whole head</tissue>
    </source>
</reference>
<protein>
    <submittedName>
        <fullName evidence="5">Uncharacterized protein</fullName>
    </submittedName>
</protein>
<dbReference type="PROSITE" id="PS51155">
    <property type="entry name" value="CHIT_BIND_RR_2"/>
    <property type="match status" value="2"/>
</dbReference>
<evidence type="ECO:0000256" key="1">
    <source>
        <dbReference type="ARBA" id="ARBA00022460"/>
    </source>
</evidence>
<organism evidence="5 6">
    <name type="scientific">Tenebrio molitor</name>
    <name type="common">Yellow mealworm beetle</name>
    <dbReference type="NCBI Taxonomy" id="7067"/>
    <lineage>
        <taxon>Eukaryota</taxon>
        <taxon>Metazoa</taxon>
        <taxon>Ecdysozoa</taxon>
        <taxon>Arthropoda</taxon>
        <taxon>Hexapoda</taxon>
        <taxon>Insecta</taxon>
        <taxon>Pterygota</taxon>
        <taxon>Neoptera</taxon>
        <taxon>Endopterygota</taxon>
        <taxon>Coleoptera</taxon>
        <taxon>Polyphaga</taxon>
        <taxon>Cucujiformia</taxon>
        <taxon>Tenebrionidae</taxon>
        <taxon>Tenebrio</taxon>
    </lineage>
</organism>
<dbReference type="PANTHER" id="PTHR10380">
    <property type="entry name" value="CUTICLE PROTEIN"/>
    <property type="match status" value="1"/>
</dbReference>
<dbReference type="Proteomes" id="UP000719412">
    <property type="component" value="Unassembled WGS sequence"/>
</dbReference>
<feature type="region of interest" description="Disordered" evidence="3">
    <location>
        <begin position="137"/>
        <end position="156"/>
    </location>
</feature>